<reference evidence="7 8" key="1">
    <citation type="submission" date="2017-05" db="EMBL/GenBank/DDBJ databases">
        <authorList>
            <person name="Varghese N."/>
            <person name="Submissions S."/>
        </authorList>
    </citation>
    <scope>NUCLEOTIDE SEQUENCE [LARGE SCALE GENOMIC DNA]</scope>
    <source>
        <strain evidence="7 8">DSM 25457</strain>
    </source>
</reference>
<evidence type="ECO:0000256" key="2">
    <source>
        <dbReference type="ARBA" id="ARBA00005642"/>
    </source>
</evidence>
<dbReference type="Pfam" id="PF01509">
    <property type="entry name" value="TruB_N"/>
    <property type="match status" value="1"/>
</dbReference>
<comment type="caution">
    <text evidence="7">The sequence shown here is derived from an EMBL/GenBank/DDBJ whole genome shotgun (WGS) entry which is preliminary data.</text>
</comment>
<evidence type="ECO:0000256" key="5">
    <source>
        <dbReference type="HAMAP-Rule" id="MF_01080"/>
    </source>
</evidence>
<dbReference type="EC" id="5.4.99.25" evidence="5"/>
<proteinExistence type="inferred from homology"/>
<protein>
    <recommendedName>
        <fullName evidence="5">tRNA pseudouridine synthase B</fullName>
        <ecNumber evidence="5">5.4.99.25</ecNumber>
    </recommendedName>
    <alternativeName>
        <fullName evidence="5">tRNA pseudouridine(55) synthase</fullName>
        <shortName evidence="5">Psi55 synthase</shortName>
    </alternativeName>
    <alternativeName>
        <fullName evidence="5">tRNA pseudouridylate synthase</fullName>
    </alternativeName>
    <alternativeName>
        <fullName evidence="5">tRNA-uridine isomerase</fullName>
    </alternativeName>
</protein>
<dbReference type="Gene3D" id="3.30.2350.10">
    <property type="entry name" value="Pseudouridine synthase"/>
    <property type="match status" value="1"/>
</dbReference>
<dbReference type="PANTHER" id="PTHR13767">
    <property type="entry name" value="TRNA-PSEUDOURIDINE SYNTHASE"/>
    <property type="match status" value="1"/>
</dbReference>
<dbReference type="SUPFAM" id="SSF55120">
    <property type="entry name" value="Pseudouridine synthase"/>
    <property type="match status" value="1"/>
</dbReference>
<organism evidence="7 8">
    <name type="scientific">Neorhodopirellula lusitana</name>
    <dbReference type="NCBI Taxonomy" id="445327"/>
    <lineage>
        <taxon>Bacteria</taxon>
        <taxon>Pseudomonadati</taxon>
        <taxon>Planctomycetota</taxon>
        <taxon>Planctomycetia</taxon>
        <taxon>Pirellulales</taxon>
        <taxon>Pirellulaceae</taxon>
        <taxon>Neorhodopirellula</taxon>
    </lineage>
</organism>
<feature type="domain" description="Pseudouridine synthase II N-terminal" evidence="6">
    <location>
        <begin position="23"/>
        <end position="164"/>
    </location>
</feature>
<dbReference type="Proteomes" id="UP001158067">
    <property type="component" value="Unassembled WGS sequence"/>
</dbReference>
<gene>
    <name evidence="5" type="primary">truB</name>
    <name evidence="7" type="ORF">SAMN06265222_109125</name>
</gene>
<keyword evidence="8" id="KW-1185">Reference proteome</keyword>
<evidence type="ECO:0000256" key="1">
    <source>
        <dbReference type="ARBA" id="ARBA00000385"/>
    </source>
</evidence>
<dbReference type="InterPro" id="IPR014780">
    <property type="entry name" value="tRNA_psdUridine_synth_TruB"/>
</dbReference>
<keyword evidence="4 5" id="KW-0413">Isomerase</keyword>
<name>A0ABY1QAM3_9BACT</name>
<evidence type="ECO:0000313" key="7">
    <source>
        <dbReference type="EMBL" id="SMP65697.1"/>
    </source>
</evidence>
<evidence type="ECO:0000256" key="3">
    <source>
        <dbReference type="ARBA" id="ARBA00022694"/>
    </source>
</evidence>
<dbReference type="InterPro" id="IPR020103">
    <property type="entry name" value="PsdUridine_synth_cat_dom_sf"/>
</dbReference>
<sequence>MTSRDLANRIQRRLRRENENRKLKVGHTGTLDPLASGLVVLAVGSATRLTPWMLKPTKRYVATFRLGAHSESGDLEEPVIEIADAVMPTRSQVEQALTGFSGWVDQTPPTHSAIWVNGERAHERIRRGEEVEMPTRRVWLGAIELLRYEPPIIQIDVTCGSGTYLRSLGIDIAAACQTAAVMTALVRTEVGRFDLDSAIDCIPPNDPPPVPGMPLRHELTPMSDLEEVTGSPWLTDSVRSPIPALAHMPRMDLDRVDAYRVRNGLYVTGEPATPDCLAVPPEDPNPKPNLEGDPYTAGEMITVDPAGELVAIMRLKKGEWAPFRVFAPTSDQLQS</sequence>
<dbReference type="PANTHER" id="PTHR13767:SF2">
    <property type="entry name" value="PSEUDOURIDYLATE SYNTHASE TRUB1"/>
    <property type="match status" value="1"/>
</dbReference>
<keyword evidence="3 5" id="KW-0819">tRNA processing</keyword>
<comment type="function">
    <text evidence="5">Responsible for synthesis of pseudouridine from uracil-55 in the psi GC loop of transfer RNAs.</text>
</comment>
<dbReference type="HAMAP" id="MF_01080">
    <property type="entry name" value="TruB_bact"/>
    <property type="match status" value="1"/>
</dbReference>
<evidence type="ECO:0000313" key="8">
    <source>
        <dbReference type="Proteomes" id="UP001158067"/>
    </source>
</evidence>
<comment type="catalytic activity">
    <reaction evidence="1 5">
        <text>uridine(55) in tRNA = pseudouridine(55) in tRNA</text>
        <dbReference type="Rhea" id="RHEA:42532"/>
        <dbReference type="Rhea" id="RHEA-COMP:10101"/>
        <dbReference type="Rhea" id="RHEA-COMP:10102"/>
        <dbReference type="ChEBI" id="CHEBI:65314"/>
        <dbReference type="ChEBI" id="CHEBI:65315"/>
        <dbReference type="EC" id="5.4.99.25"/>
    </reaction>
</comment>
<evidence type="ECO:0000256" key="4">
    <source>
        <dbReference type="ARBA" id="ARBA00023235"/>
    </source>
</evidence>
<dbReference type="InterPro" id="IPR002501">
    <property type="entry name" value="PsdUridine_synth_N"/>
</dbReference>
<dbReference type="EMBL" id="FXUG01000009">
    <property type="protein sequence ID" value="SMP65697.1"/>
    <property type="molecule type" value="Genomic_DNA"/>
</dbReference>
<feature type="active site" description="Nucleophile" evidence="5">
    <location>
        <position position="32"/>
    </location>
</feature>
<evidence type="ECO:0000259" key="6">
    <source>
        <dbReference type="Pfam" id="PF01509"/>
    </source>
</evidence>
<dbReference type="NCBIfam" id="TIGR00431">
    <property type="entry name" value="TruB"/>
    <property type="match status" value="1"/>
</dbReference>
<comment type="similarity">
    <text evidence="2 5">Belongs to the pseudouridine synthase TruB family. Type 1 subfamily.</text>
</comment>
<accession>A0ABY1QAM3</accession>